<dbReference type="GeneID" id="27902732"/>
<dbReference type="SUPFAM" id="SSF51735">
    <property type="entry name" value="NAD(P)-binding Rossmann-fold domains"/>
    <property type="match status" value="1"/>
</dbReference>
<dbReference type="PANTHER" id="PTHR43054:SF1">
    <property type="entry name" value="SCYLLO-INOSITOL 2-DEHYDROGENASE (NADP(+)) IOLU"/>
    <property type="match status" value="1"/>
</dbReference>
<feature type="domain" description="Gfo/Idh/MocA-like oxidoreductase N-terminal" evidence="2">
    <location>
        <begin position="4"/>
        <end position="120"/>
    </location>
</feature>
<reference evidence="4 5" key="1">
    <citation type="journal article" date="2012" name="PLoS Pathog.">
        <title>Diverse lifestyles and strategies of plant pathogenesis encoded in the genomes of eighteen Dothideomycetes fungi.</title>
        <authorList>
            <person name="Ohm R.A."/>
            <person name="Feau N."/>
            <person name="Henrissat B."/>
            <person name="Schoch C.L."/>
            <person name="Horwitz B.A."/>
            <person name="Barry K.W."/>
            <person name="Condon B.J."/>
            <person name="Copeland A.C."/>
            <person name="Dhillon B."/>
            <person name="Glaser F."/>
            <person name="Hesse C.N."/>
            <person name="Kosti I."/>
            <person name="LaButti K."/>
            <person name="Lindquist E.A."/>
            <person name="Lucas S."/>
            <person name="Salamov A.A."/>
            <person name="Bradshaw R.E."/>
            <person name="Ciuffetti L."/>
            <person name="Hamelin R.C."/>
            <person name="Kema G.H.J."/>
            <person name="Lawrence C."/>
            <person name="Scott J.A."/>
            <person name="Spatafora J.W."/>
            <person name="Turgeon B.G."/>
            <person name="de Wit P.J.G.M."/>
            <person name="Zhong S."/>
            <person name="Goodwin S.B."/>
            <person name="Grigoriev I.V."/>
        </authorList>
    </citation>
    <scope>NUCLEOTIDE SEQUENCE [LARGE SCALE GENOMIC DNA]</scope>
    <source>
        <strain evidence="4 5">SO2202</strain>
    </source>
</reference>
<dbReference type="Pfam" id="PF01408">
    <property type="entry name" value="GFO_IDH_MocA"/>
    <property type="match status" value="1"/>
</dbReference>
<dbReference type="Pfam" id="PF22725">
    <property type="entry name" value="GFO_IDH_MocA_C3"/>
    <property type="match status" value="1"/>
</dbReference>
<name>M3BY53_SPHMS</name>
<evidence type="ECO:0000256" key="1">
    <source>
        <dbReference type="ARBA" id="ARBA00010928"/>
    </source>
</evidence>
<dbReference type="InterPro" id="IPR055170">
    <property type="entry name" value="GFO_IDH_MocA-like_dom"/>
</dbReference>
<dbReference type="OMA" id="RHIQEAN"/>
<dbReference type="eggNOG" id="KOG2741">
    <property type="taxonomic scope" value="Eukaryota"/>
</dbReference>
<dbReference type="InterPro" id="IPR000683">
    <property type="entry name" value="Gfo/Idh/MocA-like_OxRdtase_N"/>
</dbReference>
<evidence type="ECO:0000313" key="4">
    <source>
        <dbReference type="EMBL" id="EMF12991.1"/>
    </source>
</evidence>
<protein>
    <submittedName>
        <fullName evidence="4">NAD(P)-binding protein</fullName>
    </submittedName>
</protein>
<gene>
    <name evidence="4" type="ORF">SEPMUDRAFT_149505</name>
</gene>
<dbReference type="PANTHER" id="PTHR43054">
    <property type="match status" value="1"/>
</dbReference>
<keyword evidence="5" id="KW-1185">Reference proteome</keyword>
<proteinExistence type="inferred from homology"/>
<dbReference type="EMBL" id="KB456264">
    <property type="protein sequence ID" value="EMF12991.1"/>
    <property type="molecule type" value="Genomic_DNA"/>
</dbReference>
<dbReference type="SUPFAM" id="SSF55347">
    <property type="entry name" value="Glyceraldehyde-3-phosphate dehydrogenase-like, C-terminal domain"/>
    <property type="match status" value="1"/>
</dbReference>
<dbReference type="HOGENOM" id="CLU_023194_7_0_1"/>
<sequence length="338" mass="37575">MAITYGVIGTNWITDSWIQAANKTGQWQLQAVYSRTREQADKFASKYACSKLYTTLDDLAADQDLQAIYIASPNSLHYEQAKQMLKAKKHVLLEKPATSTPAELDDLFRIAKEEGVYLIEAYRHIHEANYKLLRKMVHEEKRLGPIYGASFSYCSYSSRYNNVLNGETPNIFSLDFSGGSLVDVGVYPVTFAVALFGRPQTQSYIPTICRTGVDAGGCGILQYDGFGVQISASKCYQSTAPCEIYGEKGTLTINATTDIASIAHWSPQTKKSEELAGPCKTVEKPNVNMEEEAAEYARILNEKDTASLQELETISRNVIHVTSEMRRQAGIVYPADKK</sequence>
<dbReference type="AlphaFoldDB" id="M3BY53"/>
<evidence type="ECO:0000259" key="2">
    <source>
        <dbReference type="Pfam" id="PF01408"/>
    </source>
</evidence>
<dbReference type="RefSeq" id="XP_016761112.1">
    <property type="nucleotide sequence ID" value="XM_016905595.1"/>
</dbReference>
<evidence type="ECO:0000313" key="5">
    <source>
        <dbReference type="Proteomes" id="UP000016931"/>
    </source>
</evidence>
<dbReference type="GO" id="GO:0000166">
    <property type="term" value="F:nucleotide binding"/>
    <property type="evidence" value="ECO:0007669"/>
    <property type="project" value="InterPro"/>
</dbReference>
<dbReference type="Gene3D" id="3.30.360.10">
    <property type="entry name" value="Dihydrodipicolinate Reductase, domain 2"/>
    <property type="match status" value="1"/>
</dbReference>
<comment type="similarity">
    <text evidence="1">Belongs to the Gfo/Idh/MocA family.</text>
</comment>
<feature type="domain" description="GFO/IDH/MocA-like oxidoreductase" evidence="3">
    <location>
        <begin position="133"/>
        <end position="251"/>
    </location>
</feature>
<accession>M3BY53</accession>
<dbReference type="Proteomes" id="UP000016931">
    <property type="component" value="Unassembled WGS sequence"/>
</dbReference>
<organism evidence="4 5">
    <name type="scientific">Sphaerulina musiva (strain SO2202)</name>
    <name type="common">Poplar stem canker fungus</name>
    <name type="synonym">Septoria musiva</name>
    <dbReference type="NCBI Taxonomy" id="692275"/>
    <lineage>
        <taxon>Eukaryota</taxon>
        <taxon>Fungi</taxon>
        <taxon>Dikarya</taxon>
        <taxon>Ascomycota</taxon>
        <taxon>Pezizomycotina</taxon>
        <taxon>Dothideomycetes</taxon>
        <taxon>Dothideomycetidae</taxon>
        <taxon>Mycosphaerellales</taxon>
        <taxon>Mycosphaerellaceae</taxon>
        <taxon>Sphaerulina</taxon>
    </lineage>
</organism>
<dbReference type="STRING" id="692275.M3BY53"/>
<evidence type="ECO:0000259" key="3">
    <source>
        <dbReference type="Pfam" id="PF22725"/>
    </source>
</evidence>
<dbReference type="Gene3D" id="3.40.50.720">
    <property type="entry name" value="NAD(P)-binding Rossmann-like Domain"/>
    <property type="match status" value="1"/>
</dbReference>
<dbReference type="InterPro" id="IPR036291">
    <property type="entry name" value="NAD(P)-bd_dom_sf"/>
</dbReference>